<keyword evidence="1" id="KW-0812">Transmembrane</keyword>
<comment type="caution">
    <text evidence="2">The sequence shown here is derived from an EMBL/GenBank/DDBJ whole genome shotgun (WGS) entry which is preliminary data.</text>
</comment>
<feature type="transmembrane region" description="Helical" evidence="1">
    <location>
        <begin position="127"/>
        <end position="145"/>
    </location>
</feature>
<sequence length="310" mass="34222">MINYVNYRYQDFDNHSFQNEFRLGGDNYADFTGSRLKSCDFCGANLVDADFSETAIGRDDKIFQSQITQMVLHIIIGIPVGFMTWWVNQEVLGCGIGQTIDPYGWLTNPFTWIFAFATMATMSKRWLFLRYMALIGLMVFVAMISSQAAGVVGVCLLLVAFGLAIFGIYLGYKKGSIAVGTIWMTVGISSAISAGCSWLEYQEIHYAILFAILTIIPAILATRAFNLHFAKVKLSAMTSFNGADITNARFVNAVLENCDFLGANLGGVDWHGATFKNCKFPKGFSRDEQAVIADAPDSNLSIEKLTANKL</sequence>
<keyword evidence="1" id="KW-1133">Transmembrane helix</keyword>
<evidence type="ECO:0000256" key="1">
    <source>
        <dbReference type="SAM" id="Phobius"/>
    </source>
</evidence>
<name>A0A2W4Y5G0_9CYAN</name>
<dbReference type="InterPro" id="IPR001646">
    <property type="entry name" value="5peptide_repeat"/>
</dbReference>
<organism evidence="2 3">
    <name type="scientific">Pseudanabaena frigida</name>
    <dbReference type="NCBI Taxonomy" id="945775"/>
    <lineage>
        <taxon>Bacteria</taxon>
        <taxon>Bacillati</taxon>
        <taxon>Cyanobacteriota</taxon>
        <taxon>Cyanophyceae</taxon>
        <taxon>Pseudanabaenales</taxon>
        <taxon>Pseudanabaenaceae</taxon>
        <taxon>Pseudanabaena</taxon>
    </lineage>
</organism>
<protein>
    <recommendedName>
        <fullName evidence="4">Pentapeptide repeat-containing protein</fullName>
    </recommendedName>
</protein>
<dbReference type="AlphaFoldDB" id="A0A2W4Y5G0"/>
<feature type="transmembrane region" description="Helical" evidence="1">
    <location>
        <begin position="102"/>
        <end position="120"/>
    </location>
</feature>
<feature type="transmembrane region" description="Helical" evidence="1">
    <location>
        <begin position="151"/>
        <end position="170"/>
    </location>
</feature>
<accession>A0A2W4Y5G0</accession>
<dbReference type="Gene3D" id="2.160.20.80">
    <property type="entry name" value="E3 ubiquitin-protein ligase SopA"/>
    <property type="match status" value="1"/>
</dbReference>
<evidence type="ECO:0000313" key="2">
    <source>
        <dbReference type="EMBL" id="PZO42661.1"/>
    </source>
</evidence>
<evidence type="ECO:0000313" key="3">
    <source>
        <dbReference type="Proteomes" id="UP000249467"/>
    </source>
</evidence>
<feature type="transmembrane region" description="Helical" evidence="1">
    <location>
        <begin position="204"/>
        <end position="225"/>
    </location>
</feature>
<reference evidence="2 3" key="1">
    <citation type="submission" date="2018-04" db="EMBL/GenBank/DDBJ databases">
        <authorList>
            <person name="Go L.Y."/>
            <person name="Mitchell J.A."/>
        </authorList>
    </citation>
    <scope>NUCLEOTIDE SEQUENCE [LARGE SCALE GENOMIC DNA]</scope>
    <source>
        <strain evidence="2">ULC066bin1</strain>
    </source>
</reference>
<reference evidence="2 3" key="2">
    <citation type="submission" date="2018-06" db="EMBL/GenBank/DDBJ databases">
        <title>Metagenomic assembly of (sub)arctic Cyanobacteria and their associated microbiome from non-axenic cultures.</title>
        <authorList>
            <person name="Baurain D."/>
        </authorList>
    </citation>
    <scope>NUCLEOTIDE SEQUENCE [LARGE SCALE GENOMIC DNA]</scope>
    <source>
        <strain evidence="2">ULC066bin1</strain>
    </source>
</reference>
<proteinExistence type="predicted"/>
<dbReference type="SUPFAM" id="SSF141571">
    <property type="entry name" value="Pentapeptide repeat-like"/>
    <property type="match status" value="2"/>
</dbReference>
<dbReference type="Proteomes" id="UP000249467">
    <property type="component" value="Unassembled WGS sequence"/>
</dbReference>
<keyword evidence="1" id="KW-0472">Membrane</keyword>
<feature type="transmembrane region" description="Helical" evidence="1">
    <location>
        <begin position="177"/>
        <end position="198"/>
    </location>
</feature>
<feature type="transmembrane region" description="Helical" evidence="1">
    <location>
        <begin position="70"/>
        <end position="87"/>
    </location>
</feature>
<dbReference type="EMBL" id="QBML01000006">
    <property type="protein sequence ID" value="PZO42661.1"/>
    <property type="molecule type" value="Genomic_DNA"/>
</dbReference>
<evidence type="ECO:0008006" key="4">
    <source>
        <dbReference type="Google" id="ProtNLM"/>
    </source>
</evidence>
<gene>
    <name evidence="2" type="ORF">DCF19_06365</name>
</gene>
<dbReference type="Pfam" id="PF00805">
    <property type="entry name" value="Pentapeptide"/>
    <property type="match status" value="2"/>
</dbReference>